<dbReference type="EMBL" id="JBHSWE010000001">
    <property type="protein sequence ID" value="MFC6669909.1"/>
    <property type="molecule type" value="Genomic_DNA"/>
</dbReference>
<comment type="caution">
    <text evidence="2">The sequence shown here is derived from an EMBL/GenBank/DDBJ whole genome shotgun (WGS) entry which is preliminary data.</text>
</comment>
<dbReference type="InterPro" id="IPR000160">
    <property type="entry name" value="GGDEF_dom"/>
</dbReference>
<name>A0ABW1ZXM9_9GAMM</name>
<dbReference type="PANTHER" id="PTHR46663:SF4">
    <property type="entry name" value="DIGUANYLATE CYCLASE DGCT-RELATED"/>
    <property type="match status" value="1"/>
</dbReference>
<dbReference type="RefSeq" id="WP_379908434.1">
    <property type="nucleotide sequence ID" value="NZ_JBHSWE010000001.1"/>
</dbReference>
<dbReference type="Gene3D" id="3.30.70.270">
    <property type="match status" value="1"/>
</dbReference>
<sequence>MLESILSTLLNVVGSVKAIYKYTRDLEYYATRDPLTNLYNQRMFWELLEYELDRCERHGYKVALLMLDLDNFKAINDGYGHACGDQLLTELSAVLQQQLRTGDVLARYGGDEFVVILPEASLEVAAETSERILAATQDFGMQRDNGVTVRVTSSIGVGLYPDHARNRKDLFMFVDNLMYRSKSLERTASACLTNRTWPIFSAISTASPCWSARRSRIAASSRRSSRSCPMPTANRWRWKYCAASDCPTSA</sequence>
<organism evidence="2 3">
    <name type="scientific">Marinobacterium aestuariivivens</name>
    <dbReference type="NCBI Taxonomy" id="1698799"/>
    <lineage>
        <taxon>Bacteria</taxon>
        <taxon>Pseudomonadati</taxon>
        <taxon>Pseudomonadota</taxon>
        <taxon>Gammaproteobacteria</taxon>
        <taxon>Oceanospirillales</taxon>
        <taxon>Oceanospirillaceae</taxon>
        <taxon>Marinobacterium</taxon>
    </lineage>
</organism>
<dbReference type="PROSITE" id="PS50887">
    <property type="entry name" value="GGDEF"/>
    <property type="match status" value="1"/>
</dbReference>
<gene>
    <name evidence="2" type="ORF">ACFQDL_07275</name>
</gene>
<dbReference type="SMART" id="SM00267">
    <property type="entry name" value="GGDEF"/>
    <property type="match status" value="1"/>
</dbReference>
<protein>
    <submittedName>
        <fullName evidence="2">GGDEF domain-containing protein</fullName>
    </submittedName>
</protein>
<dbReference type="SUPFAM" id="SSF55073">
    <property type="entry name" value="Nucleotide cyclase"/>
    <property type="match status" value="1"/>
</dbReference>
<dbReference type="InterPro" id="IPR029787">
    <property type="entry name" value="Nucleotide_cyclase"/>
</dbReference>
<accession>A0ABW1ZXM9</accession>
<feature type="domain" description="GGDEF" evidence="1">
    <location>
        <begin position="60"/>
        <end position="194"/>
    </location>
</feature>
<proteinExistence type="predicted"/>
<evidence type="ECO:0000259" key="1">
    <source>
        <dbReference type="PROSITE" id="PS50887"/>
    </source>
</evidence>
<dbReference type="Proteomes" id="UP001596422">
    <property type="component" value="Unassembled WGS sequence"/>
</dbReference>
<evidence type="ECO:0000313" key="2">
    <source>
        <dbReference type="EMBL" id="MFC6669909.1"/>
    </source>
</evidence>
<dbReference type="NCBIfam" id="TIGR00254">
    <property type="entry name" value="GGDEF"/>
    <property type="match status" value="1"/>
</dbReference>
<dbReference type="PANTHER" id="PTHR46663">
    <property type="entry name" value="DIGUANYLATE CYCLASE DGCT-RELATED"/>
    <property type="match status" value="1"/>
</dbReference>
<evidence type="ECO:0000313" key="3">
    <source>
        <dbReference type="Proteomes" id="UP001596422"/>
    </source>
</evidence>
<dbReference type="InterPro" id="IPR043128">
    <property type="entry name" value="Rev_trsase/Diguanyl_cyclase"/>
</dbReference>
<dbReference type="InterPro" id="IPR052163">
    <property type="entry name" value="DGC-Regulatory_Protein"/>
</dbReference>
<dbReference type="CDD" id="cd01949">
    <property type="entry name" value="GGDEF"/>
    <property type="match status" value="1"/>
</dbReference>
<keyword evidence="3" id="KW-1185">Reference proteome</keyword>
<dbReference type="Pfam" id="PF00990">
    <property type="entry name" value="GGDEF"/>
    <property type="match status" value="1"/>
</dbReference>
<reference evidence="3" key="1">
    <citation type="journal article" date="2019" name="Int. J. Syst. Evol. Microbiol.">
        <title>The Global Catalogue of Microorganisms (GCM) 10K type strain sequencing project: providing services to taxonomists for standard genome sequencing and annotation.</title>
        <authorList>
            <consortium name="The Broad Institute Genomics Platform"/>
            <consortium name="The Broad Institute Genome Sequencing Center for Infectious Disease"/>
            <person name="Wu L."/>
            <person name="Ma J."/>
        </authorList>
    </citation>
    <scope>NUCLEOTIDE SEQUENCE [LARGE SCALE GENOMIC DNA]</scope>
    <source>
        <strain evidence="3">NBRC 111756</strain>
    </source>
</reference>